<evidence type="ECO:0000313" key="6">
    <source>
        <dbReference type="Proteomes" id="UP000249555"/>
    </source>
</evidence>
<dbReference type="PANTHER" id="PTHR32089">
    <property type="entry name" value="METHYL-ACCEPTING CHEMOTAXIS PROTEIN MCPB"/>
    <property type="match status" value="1"/>
</dbReference>
<evidence type="ECO:0000256" key="2">
    <source>
        <dbReference type="PROSITE-ProRule" id="PRU00284"/>
    </source>
</evidence>
<dbReference type="Gene3D" id="1.10.287.950">
    <property type="entry name" value="Methyl-accepting chemotaxis protein"/>
    <property type="match status" value="1"/>
</dbReference>
<feature type="domain" description="Methyl-accepting transducer" evidence="4">
    <location>
        <begin position="226"/>
        <end position="448"/>
    </location>
</feature>
<name>A0A2W4YR39_9SPHN</name>
<dbReference type="AlphaFoldDB" id="A0A2W4YR39"/>
<sequence>MIEHQERISSPPVQDGGRPAGSERTRDGARVPARNWGGDQRPLRERVRDYDWDGLIEPACATLSALLEPEDHRKIAETFWRHYLSLESAQHIRRHFTPGLLEQRITASGNYVRLQYSAPTDDAWKAMAISHAEVSHRSGIPLPALLSSLAFAHSVTLNLIADRLGADMSAMRTLSDVVQRLALIEADIMASHLGASDAEAARVERQTRATEFRGSIAASIEHTAALGARIRVQAAGASASTRGMLCKASEVAAAAEQSAVAMREAAQTTAGLIRAIEDARTEVEAAAAIADRACTQTGEAVGVSEALSEHAKSIESILGLIRSIAGQTNLLALNATIEAARAGDAGRGFAVVAQEVKSLASQTARATDDIAAKIAAIQSATAATVATNAGIKATVTEVQHSADRIRHAMEAQAHTVSAITAAVDETALAADSMSMTIATIRADTEAVAAEIDQLGHAFGDVDDQLGVLRGAADGFSASVA</sequence>
<dbReference type="SUPFAM" id="SSF58104">
    <property type="entry name" value="Methyl-accepting chemotaxis protein (MCP) signaling domain"/>
    <property type="match status" value="1"/>
</dbReference>
<accession>A0A2W4YR39</accession>
<dbReference type="GO" id="GO:0007165">
    <property type="term" value="P:signal transduction"/>
    <property type="evidence" value="ECO:0007669"/>
    <property type="project" value="UniProtKB-KW"/>
</dbReference>
<dbReference type="PANTHER" id="PTHR32089:SF112">
    <property type="entry name" value="LYSOZYME-LIKE PROTEIN-RELATED"/>
    <property type="match status" value="1"/>
</dbReference>
<evidence type="ECO:0000256" key="1">
    <source>
        <dbReference type="ARBA" id="ARBA00023224"/>
    </source>
</evidence>
<gene>
    <name evidence="5" type="ORF">DI640_13740</name>
</gene>
<proteinExistence type="predicted"/>
<protein>
    <submittedName>
        <fullName evidence="5">Chemotaxis protein</fullName>
    </submittedName>
</protein>
<dbReference type="Pfam" id="PF00015">
    <property type="entry name" value="MCPsignal"/>
    <property type="match status" value="1"/>
</dbReference>
<dbReference type="SMART" id="SM00283">
    <property type="entry name" value="MA"/>
    <property type="match status" value="1"/>
</dbReference>
<reference evidence="5 6" key="1">
    <citation type="submission" date="2017-08" db="EMBL/GenBank/DDBJ databases">
        <title>Infants hospitalized years apart are colonized by the same room-sourced microbial strains.</title>
        <authorList>
            <person name="Brooks B."/>
            <person name="Olm M.R."/>
            <person name="Firek B.A."/>
            <person name="Baker R."/>
            <person name="Thomas B.C."/>
            <person name="Morowitz M.J."/>
            <person name="Banfield J.F."/>
        </authorList>
    </citation>
    <scope>NUCLEOTIDE SEQUENCE [LARGE SCALE GENOMIC DNA]</scope>
    <source>
        <strain evidence="5">S2_018_000_R3_119</strain>
    </source>
</reference>
<dbReference type="InterPro" id="IPR004089">
    <property type="entry name" value="MCPsignal_dom"/>
</dbReference>
<comment type="caution">
    <text evidence="5">The sequence shown here is derived from an EMBL/GenBank/DDBJ whole genome shotgun (WGS) entry which is preliminary data.</text>
</comment>
<evidence type="ECO:0000313" key="5">
    <source>
        <dbReference type="EMBL" id="PZO72026.1"/>
    </source>
</evidence>
<dbReference type="Proteomes" id="UP000249555">
    <property type="component" value="Unassembled WGS sequence"/>
</dbReference>
<evidence type="ECO:0000259" key="4">
    <source>
        <dbReference type="PROSITE" id="PS50111"/>
    </source>
</evidence>
<evidence type="ECO:0000256" key="3">
    <source>
        <dbReference type="SAM" id="MobiDB-lite"/>
    </source>
</evidence>
<dbReference type="PROSITE" id="PS50111">
    <property type="entry name" value="CHEMOTAXIS_TRANSDUC_2"/>
    <property type="match status" value="1"/>
</dbReference>
<keyword evidence="1 2" id="KW-0807">Transducer</keyword>
<feature type="region of interest" description="Disordered" evidence="3">
    <location>
        <begin position="1"/>
        <end position="38"/>
    </location>
</feature>
<organism evidence="5 6">
    <name type="scientific">Sphingomonas taxi</name>
    <dbReference type="NCBI Taxonomy" id="1549858"/>
    <lineage>
        <taxon>Bacteria</taxon>
        <taxon>Pseudomonadati</taxon>
        <taxon>Pseudomonadota</taxon>
        <taxon>Alphaproteobacteria</taxon>
        <taxon>Sphingomonadales</taxon>
        <taxon>Sphingomonadaceae</taxon>
        <taxon>Sphingomonas</taxon>
    </lineage>
</organism>
<dbReference type="GO" id="GO:0016020">
    <property type="term" value="C:membrane"/>
    <property type="evidence" value="ECO:0007669"/>
    <property type="project" value="InterPro"/>
</dbReference>
<dbReference type="EMBL" id="QFMX01000017">
    <property type="protein sequence ID" value="PZO72026.1"/>
    <property type="molecule type" value="Genomic_DNA"/>
</dbReference>